<name>A0A0G1DHQ5_9BACT</name>
<evidence type="ECO:0000256" key="1">
    <source>
        <dbReference type="SAM" id="MobiDB-lite"/>
    </source>
</evidence>
<sequence>MVIFRMLLSLTMFLILGLGAYQAYKNFTGTDPLKMDPQAIILSAPTIFGFNIQDFSAKLGKNPESQSPSEDISRPGASGSPRGKAGKLLVRFALVADSHNNNENLSRVFVSSGLPYYVTAGDHDLWDARDKGHAPTERFSEVFGSAFQSFSDSNIRFIILFNSDNYEGVDALQKKWLKDILESPETKESKKVLVFLHEPLYHPSSDHMMGKVTPKLTNQASELTRIMKEGGVSEVFAGDVHNFGRYEDPKSGLKMTVVGALATERNVQKPRFTIVDVFEDGSYNISDTEI</sequence>
<dbReference type="SUPFAM" id="SSF56300">
    <property type="entry name" value="Metallo-dependent phosphatases"/>
    <property type="match status" value="1"/>
</dbReference>
<evidence type="ECO:0000259" key="2">
    <source>
        <dbReference type="Pfam" id="PF00149"/>
    </source>
</evidence>
<protein>
    <recommendedName>
        <fullName evidence="2">Calcineurin-like phosphoesterase domain-containing protein</fullName>
    </recommendedName>
</protein>
<dbReference type="Pfam" id="PF00149">
    <property type="entry name" value="Metallophos"/>
    <property type="match status" value="1"/>
</dbReference>
<dbReference type="PANTHER" id="PTHR43143">
    <property type="entry name" value="METALLOPHOSPHOESTERASE, CALCINEURIN SUPERFAMILY"/>
    <property type="match status" value="1"/>
</dbReference>
<reference evidence="3 4" key="1">
    <citation type="journal article" date="2015" name="Nature">
        <title>rRNA introns, odd ribosomes, and small enigmatic genomes across a large radiation of phyla.</title>
        <authorList>
            <person name="Brown C.T."/>
            <person name="Hug L.A."/>
            <person name="Thomas B.C."/>
            <person name="Sharon I."/>
            <person name="Castelle C.J."/>
            <person name="Singh A."/>
            <person name="Wilkins M.J."/>
            <person name="Williams K.H."/>
            <person name="Banfield J.F."/>
        </authorList>
    </citation>
    <scope>NUCLEOTIDE SEQUENCE [LARGE SCALE GENOMIC DNA]</scope>
</reference>
<dbReference type="InterPro" id="IPR029052">
    <property type="entry name" value="Metallo-depent_PP-like"/>
</dbReference>
<dbReference type="PANTHER" id="PTHR43143:SF1">
    <property type="entry name" value="SERINE_THREONINE-PROTEIN PHOSPHATASE CPPED1"/>
    <property type="match status" value="1"/>
</dbReference>
<dbReference type="EMBL" id="LCEJ01000026">
    <property type="protein sequence ID" value="KKS70346.1"/>
    <property type="molecule type" value="Genomic_DNA"/>
</dbReference>
<dbReference type="Proteomes" id="UP000034785">
    <property type="component" value="Unassembled WGS sequence"/>
</dbReference>
<proteinExistence type="predicted"/>
<dbReference type="GO" id="GO:0016787">
    <property type="term" value="F:hydrolase activity"/>
    <property type="evidence" value="ECO:0007669"/>
    <property type="project" value="InterPro"/>
</dbReference>
<feature type="region of interest" description="Disordered" evidence="1">
    <location>
        <begin position="60"/>
        <end position="83"/>
    </location>
</feature>
<dbReference type="InterPro" id="IPR051918">
    <property type="entry name" value="STPP_CPPED1"/>
</dbReference>
<dbReference type="InterPro" id="IPR004843">
    <property type="entry name" value="Calcineurin-like_PHP"/>
</dbReference>
<evidence type="ECO:0000313" key="4">
    <source>
        <dbReference type="Proteomes" id="UP000034785"/>
    </source>
</evidence>
<feature type="domain" description="Calcineurin-like phosphoesterase" evidence="2">
    <location>
        <begin position="109"/>
        <end position="242"/>
    </location>
</feature>
<dbReference type="AlphaFoldDB" id="A0A0G1DHQ5"/>
<gene>
    <name evidence="3" type="ORF">UV41_C0026G0003</name>
</gene>
<accession>A0A0G1DHQ5</accession>
<dbReference type="Gene3D" id="3.60.21.10">
    <property type="match status" value="1"/>
</dbReference>
<organism evidence="3 4">
    <name type="scientific">Candidatus Daviesbacteria bacterium GW2011_GWA2_42_7</name>
    <dbReference type="NCBI Taxonomy" id="1618425"/>
    <lineage>
        <taxon>Bacteria</taxon>
        <taxon>Candidatus Daviesiibacteriota</taxon>
    </lineage>
</organism>
<comment type="caution">
    <text evidence="3">The sequence shown here is derived from an EMBL/GenBank/DDBJ whole genome shotgun (WGS) entry which is preliminary data.</text>
</comment>
<evidence type="ECO:0000313" key="3">
    <source>
        <dbReference type="EMBL" id="KKS70346.1"/>
    </source>
</evidence>